<name>A0A1B6K4H9_9HEMI</name>
<feature type="region of interest" description="Disordered" evidence="1">
    <location>
        <begin position="1"/>
        <end position="92"/>
    </location>
</feature>
<sequence>SVGSGTPSRASPEPVTPQLKKGPSNAEQVHSKEQLWQEDRQNRKKRLRKEKQAAKTVKKKSEALQKQAAPAASSATAKPRKEDRNKTRPDAVLIRRTTGKSYADLLKDIRSKIKPEDSGAEVWAIPST</sequence>
<feature type="compositionally biased region" description="Low complexity" evidence="1">
    <location>
        <begin position="64"/>
        <end position="77"/>
    </location>
</feature>
<feature type="non-terminal residue" evidence="2">
    <location>
        <position position="128"/>
    </location>
</feature>
<dbReference type="AlphaFoldDB" id="A0A1B6K4H9"/>
<feature type="non-terminal residue" evidence="2">
    <location>
        <position position="1"/>
    </location>
</feature>
<dbReference type="EMBL" id="GECU01001358">
    <property type="protein sequence ID" value="JAT06349.1"/>
    <property type="molecule type" value="Transcribed_RNA"/>
</dbReference>
<feature type="compositionally biased region" description="Basic and acidic residues" evidence="1">
    <location>
        <begin position="29"/>
        <end position="41"/>
    </location>
</feature>
<feature type="compositionally biased region" description="Basic and acidic residues" evidence="1">
    <location>
        <begin position="79"/>
        <end position="89"/>
    </location>
</feature>
<evidence type="ECO:0000256" key="1">
    <source>
        <dbReference type="SAM" id="MobiDB-lite"/>
    </source>
</evidence>
<gene>
    <name evidence="2" type="ORF">g.3261</name>
</gene>
<organism evidence="2">
    <name type="scientific">Homalodisca liturata</name>
    <dbReference type="NCBI Taxonomy" id="320908"/>
    <lineage>
        <taxon>Eukaryota</taxon>
        <taxon>Metazoa</taxon>
        <taxon>Ecdysozoa</taxon>
        <taxon>Arthropoda</taxon>
        <taxon>Hexapoda</taxon>
        <taxon>Insecta</taxon>
        <taxon>Pterygota</taxon>
        <taxon>Neoptera</taxon>
        <taxon>Paraneoptera</taxon>
        <taxon>Hemiptera</taxon>
        <taxon>Auchenorrhyncha</taxon>
        <taxon>Membracoidea</taxon>
        <taxon>Cicadellidae</taxon>
        <taxon>Cicadellinae</taxon>
        <taxon>Proconiini</taxon>
        <taxon>Homalodisca</taxon>
    </lineage>
</organism>
<protein>
    <submittedName>
        <fullName evidence="2">Uncharacterized protein</fullName>
    </submittedName>
</protein>
<accession>A0A1B6K4H9</accession>
<reference evidence="2" key="1">
    <citation type="submission" date="2015-11" db="EMBL/GenBank/DDBJ databases">
        <title>De novo transcriptome assembly of four potential Pierce s Disease insect vectors from Arizona vineyards.</title>
        <authorList>
            <person name="Tassone E.E."/>
        </authorList>
    </citation>
    <scope>NUCLEOTIDE SEQUENCE</scope>
</reference>
<proteinExistence type="predicted"/>
<evidence type="ECO:0000313" key="2">
    <source>
        <dbReference type="EMBL" id="JAT06349.1"/>
    </source>
</evidence>